<dbReference type="RefSeq" id="WP_106846760.1">
    <property type="nucleotide sequence ID" value="NZ_CP027792.1"/>
</dbReference>
<accession>A0A2P1NMB4</accession>
<dbReference type="AlphaFoldDB" id="A0A2P1NMB4"/>
<dbReference type="InterPro" id="IPR000182">
    <property type="entry name" value="GNAT_dom"/>
</dbReference>
<evidence type="ECO:0000259" key="1">
    <source>
        <dbReference type="PROSITE" id="PS51186"/>
    </source>
</evidence>
<evidence type="ECO:0000313" key="3">
    <source>
        <dbReference type="Proteomes" id="UP000241829"/>
    </source>
</evidence>
<name>A0A2P1NMB4_9BURK</name>
<dbReference type="EMBL" id="CP027792">
    <property type="protein sequence ID" value="AVP58208.1"/>
    <property type="molecule type" value="Genomic_DNA"/>
</dbReference>
<protein>
    <submittedName>
        <fullName evidence="2">N-acetyltransferase</fullName>
    </submittedName>
</protein>
<dbReference type="CDD" id="cd04301">
    <property type="entry name" value="NAT_SF"/>
    <property type="match status" value="1"/>
</dbReference>
<dbReference type="KEGG" id="melm:C7H73_11415"/>
<dbReference type="OrthoDB" id="9787920at2"/>
<gene>
    <name evidence="2" type="ORF">C7H73_11415</name>
</gene>
<dbReference type="InterPro" id="IPR016181">
    <property type="entry name" value="Acyl_CoA_acyltransferase"/>
</dbReference>
<dbReference type="Proteomes" id="UP000241829">
    <property type="component" value="Chromosome"/>
</dbReference>
<keyword evidence="3" id="KW-1185">Reference proteome</keyword>
<feature type="domain" description="N-acetyltransferase" evidence="1">
    <location>
        <begin position="1"/>
        <end position="136"/>
    </location>
</feature>
<dbReference type="GO" id="GO:0016747">
    <property type="term" value="F:acyltransferase activity, transferring groups other than amino-acyl groups"/>
    <property type="evidence" value="ECO:0007669"/>
    <property type="project" value="InterPro"/>
</dbReference>
<dbReference type="SUPFAM" id="SSF55729">
    <property type="entry name" value="Acyl-CoA N-acyltransferases (Nat)"/>
    <property type="match status" value="1"/>
</dbReference>
<sequence>MQVEYSHTLSSHERAHIISQVILHDRAAVGATTPKLIDFGARIEGTLVGGVCGRIELRRLFVEYLWVESRYRGNGIGTQLLKAVEYAASARGCRECQIESLSVATAHIYIARGYRVMYRLPDYIPGLSLIVLVKQL</sequence>
<evidence type="ECO:0000313" key="2">
    <source>
        <dbReference type="EMBL" id="AVP58208.1"/>
    </source>
</evidence>
<keyword evidence="2" id="KW-0808">Transferase</keyword>
<dbReference type="PROSITE" id="PS51186">
    <property type="entry name" value="GNAT"/>
    <property type="match status" value="1"/>
</dbReference>
<reference evidence="3" key="1">
    <citation type="submission" date="2018-03" db="EMBL/GenBank/DDBJ databases">
        <title>Genome sequencing of Melaminivora sp. strain SC2-7.</title>
        <authorList>
            <person name="Kim S.-J."/>
            <person name="Heo J."/>
            <person name="Ahn J.-H."/>
            <person name="Kwon S.-W."/>
        </authorList>
    </citation>
    <scope>NUCLEOTIDE SEQUENCE [LARGE SCALE GENOMIC DNA]</scope>
    <source>
        <strain evidence="3">SC2-7</strain>
    </source>
</reference>
<organism evidence="2 3">
    <name type="scientific">Pulveribacter suum</name>
    <dbReference type="NCBI Taxonomy" id="2116657"/>
    <lineage>
        <taxon>Bacteria</taxon>
        <taxon>Pseudomonadati</taxon>
        <taxon>Pseudomonadota</taxon>
        <taxon>Betaproteobacteria</taxon>
        <taxon>Burkholderiales</taxon>
        <taxon>Comamonadaceae</taxon>
        <taxon>Pulveribacter</taxon>
    </lineage>
</organism>
<dbReference type="Pfam" id="PF00583">
    <property type="entry name" value="Acetyltransf_1"/>
    <property type="match status" value="1"/>
</dbReference>
<proteinExistence type="predicted"/>
<dbReference type="Gene3D" id="3.40.630.30">
    <property type="match status" value="1"/>
</dbReference>